<dbReference type="AlphaFoldDB" id="A0A2J6PFT5"/>
<dbReference type="Gene3D" id="3.30.160.60">
    <property type="entry name" value="Classic Zinc Finger"/>
    <property type="match status" value="1"/>
</dbReference>
<dbReference type="OrthoDB" id="654211at2759"/>
<keyword evidence="1" id="KW-0479">Metal-binding</keyword>
<evidence type="ECO:0000313" key="4">
    <source>
        <dbReference type="Proteomes" id="UP000235672"/>
    </source>
</evidence>
<keyword evidence="4" id="KW-1185">Reference proteome</keyword>
<accession>A0A2J6PFT5</accession>
<dbReference type="STRING" id="1745343.A0A2J6PFT5"/>
<dbReference type="Proteomes" id="UP000235672">
    <property type="component" value="Unassembled WGS sequence"/>
</dbReference>
<evidence type="ECO:0000313" key="3">
    <source>
        <dbReference type="EMBL" id="PMD12829.1"/>
    </source>
</evidence>
<reference evidence="3 4" key="1">
    <citation type="submission" date="2016-05" db="EMBL/GenBank/DDBJ databases">
        <title>A degradative enzymes factory behind the ericoid mycorrhizal symbiosis.</title>
        <authorList>
            <consortium name="DOE Joint Genome Institute"/>
            <person name="Martino E."/>
            <person name="Morin E."/>
            <person name="Grelet G."/>
            <person name="Kuo A."/>
            <person name="Kohler A."/>
            <person name="Daghino S."/>
            <person name="Barry K."/>
            <person name="Choi C."/>
            <person name="Cichocki N."/>
            <person name="Clum A."/>
            <person name="Copeland A."/>
            <person name="Hainaut M."/>
            <person name="Haridas S."/>
            <person name="Labutti K."/>
            <person name="Lindquist E."/>
            <person name="Lipzen A."/>
            <person name="Khouja H.-R."/>
            <person name="Murat C."/>
            <person name="Ohm R."/>
            <person name="Olson A."/>
            <person name="Spatafora J."/>
            <person name="Veneault-Fourrey C."/>
            <person name="Henrissat B."/>
            <person name="Grigoriev I."/>
            <person name="Martin F."/>
            <person name="Perotto S."/>
        </authorList>
    </citation>
    <scope>NUCLEOTIDE SEQUENCE [LARGE SCALE GENOMIC DNA]</scope>
    <source>
        <strain evidence="3 4">UAMH 7357</strain>
    </source>
</reference>
<dbReference type="PROSITE" id="PS50157">
    <property type="entry name" value="ZINC_FINGER_C2H2_2"/>
    <property type="match status" value="1"/>
</dbReference>
<dbReference type="GO" id="GO:0008270">
    <property type="term" value="F:zinc ion binding"/>
    <property type="evidence" value="ECO:0007669"/>
    <property type="project" value="UniProtKB-KW"/>
</dbReference>
<evidence type="ECO:0000259" key="2">
    <source>
        <dbReference type="PROSITE" id="PS50157"/>
    </source>
</evidence>
<dbReference type="PROSITE" id="PS00028">
    <property type="entry name" value="ZINC_FINGER_C2H2_1"/>
    <property type="match status" value="1"/>
</dbReference>
<dbReference type="InterPro" id="IPR013087">
    <property type="entry name" value="Znf_C2H2_type"/>
</dbReference>
<evidence type="ECO:0000256" key="1">
    <source>
        <dbReference type="PROSITE-ProRule" id="PRU00042"/>
    </source>
</evidence>
<dbReference type="EMBL" id="KZ613541">
    <property type="protein sequence ID" value="PMD12829.1"/>
    <property type="molecule type" value="Genomic_DNA"/>
</dbReference>
<gene>
    <name evidence="3" type="ORF">NA56DRAFT_452885</name>
</gene>
<protein>
    <recommendedName>
        <fullName evidence="2">C2H2-type domain-containing protein</fullName>
    </recommendedName>
</protein>
<keyword evidence="1" id="KW-0862">Zinc</keyword>
<feature type="domain" description="C2H2-type" evidence="2">
    <location>
        <begin position="227"/>
        <end position="255"/>
    </location>
</feature>
<proteinExistence type="predicted"/>
<sequence>MQPLAFHGIDPLFFNGPVSAPWDFPSRDLNGVATSAAIAPGFPSHPVQNVWDQPLVRSDAATGSLLSRHFDTTQTSIGIDLSALGPDSASASGLQSYGSQNVWDQTPSQNDAAAGLSWGQSMIGPSSNGAFRPFNVDGGVIDAGVGSPMPWPTNEKGDFQEGVGSNVVAPLTQWDDGNIFWQPVLTTASLSQQNPGPNQPLPANLPGPQLLAPALAATNAASPTLRFQCTMCTRAFKRDFERTRHEASVHGINRRLHLCSVPGCPKSHGTGFSRTDKVTEHLWRKHANLGYTGAA</sequence>
<keyword evidence="1" id="KW-0863">Zinc-finger</keyword>
<organism evidence="3 4">
    <name type="scientific">Hyaloscypha hepaticicola</name>
    <dbReference type="NCBI Taxonomy" id="2082293"/>
    <lineage>
        <taxon>Eukaryota</taxon>
        <taxon>Fungi</taxon>
        <taxon>Dikarya</taxon>
        <taxon>Ascomycota</taxon>
        <taxon>Pezizomycotina</taxon>
        <taxon>Leotiomycetes</taxon>
        <taxon>Helotiales</taxon>
        <taxon>Hyaloscyphaceae</taxon>
        <taxon>Hyaloscypha</taxon>
    </lineage>
</organism>
<name>A0A2J6PFT5_9HELO</name>